<dbReference type="InterPro" id="IPR010982">
    <property type="entry name" value="Lambda_DNA-bd_dom_sf"/>
</dbReference>
<protein>
    <submittedName>
        <fullName evidence="1">Helix-turn-helix transcriptional regulator</fullName>
    </submittedName>
</protein>
<organism evidence="1 2">
    <name type="scientific">Paracoccus cavernae</name>
    <dbReference type="NCBI Taxonomy" id="1571207"/>
    <lineage>
        <taxon>Bacteria</taxon>
        <taxon>Pseudomonadati</taxon>
        <taxon>Pseudomonadota</taxon>
        <taxon>Alphaproteobacteria</taxon>
        <taxon>Rhodobacterales</taxon>
        <taxon>Paracoccaceae</taxon>
        <taxon>Paracoccus</taxon>
    </lineage>
</organism>
<evidence type="ECO:0000313" key="1">
    <source>
        <dbReference type="EMBL" id="MDN3711046.1"/>
    </source>
</evidence>
<gene>
    <name evidence="1" type="ORF">QWZ10_03025</name>
</gene>
<keyword evidence="2" id="KW-1185">Reference proteome</keyword>
<name>A0ABT8D412_9RHOB</name>
<dbReference type="Gene3D" id="1.10.260.40">
    <property type="entry name" value="lambda repressor-like DNA-binding domains"/>
    <property type="match status" value="1"/>
</dbReference>
<comment type="caution">
    <text evidence="1">The sequence shown here is derived from an EMBL/GenBank/DDBJ whole genome shotgun (WGS) entry which is preliminary data.</text>
</comment>
<dbReference type="Proteomes" id="UP001243846">
    <property type="component" value="Unassembled WGS sequence"/>
</dbReference>
<evidence type="ECO:0000313" key="2">
    <source>
        <dbReference type="Proteomes" id="UP001243846"/>
    </source>
</evidence>
<accession>A0ABT8D412</accession>
<proteinExistence type="predicted"/>
<dbReference type="EMBL" id="JAUFRC010000001">
    <property type="protein sequence ID" value="MDN3711046.1"/>
    <property type="molecule type" value="Genomic_DNA"/>
</dbReference>
<reference evidence="2" key="1">
    <citation type="journal article" date="2019" name="Int. J. Syst. Evol. Microbiol.">
        <title>The Global Catalogue of Microorganisms (GCM) 10K type strain sequencing project: providing services to taxonomists for standard genome sequencing and annotation.</title>
        <authorList>
            <consortium name="The Broad Institute Genomics Platform"/>
            <consortium name="The Broad Institute Genome Sequencing Center for Infectious Disease"/>
            <person name="Wu L."/>
            <person name="Ma J."/>
        </authorList>
    </citation>
    <scope>NUCLEOTIDE SEQUENCE [LARGE SCALE GENOMIC DNA]</scope>
    <source>
        <strain evidence="2">CECT 8482</strain>
    </source>
</reference>
<sequence>MTPDQFKGAKAMLGLSNPELAEATGLHRNTLNKLDKGEGKASTIQLVRLTLEARGIQFLDIGQPALGRGVALIKGKPMKWAECAALSESLGHSRFLWPSGGITEFNCEPGFTLSDLTGAISWIWTYPGISSCASHPSLAFWKCQARALAAFFPQLSHLGCSL</sequence>